<name>A0A026W304_OOCBI</name>
<evidence type="ECO:0000313" key="2">
    <source>
        <dbReference type="EMBL" id="EZA50403.1"/>
    </source>
</evidence>
<dbReference type="EMBL" id="QOIP01000005">
    <property type="protein sequence ID" value="RLU22294.1"/>
    <property type="molecule type" value="Genomic_DNA"/>
</dbReference>
<evidence type="ECO:0000313" key="4">
    <source>
        <dbReference type="Proteomes" id="UP000053097"/>
    </source>
</evidence>
<dbReference type="EMBL" id="KK107458">
    <property type="protein sequence ID" value="EZA50403.1"/>
    <property type="molecule type" value="Genomic_DNA"/>
</dbReference>
<keyword evidence="4" id="KW-1185">Reference proteome</keyword>
<dbReference type="AlphaFoldDB" id="A0A026W304"/>
<reference evidence="2 4" key="1">
    <citation type="journal article" date="2014" name="Curr. Biol.">
        <title>The genome of the clonal raider ant Cerapachys biroi.</title>
        <authorList>
            <person name="Oxley P.R."/>
            <person name="Ji L."/>
            <person name="Fetter-Pruneda I."/>
            <person name="McKenzie S.K."/>
            <person name="Li C."/>
            <person name="Hu H."/>
            <person name="Zhang G."/>
            <person name="Kronauer D.J."/>
        </authorList>
    </citation>
    <scope>NUCLEOTIDE SEQUENCE [LARGE SCALE GENOMIC DNA]</scope>
</reference>
<gene>
    <name evidence="3" type="ORF">DMN91_004572</name>
    <name evidence="2" type="ORF">X777_11126</name>
</gene>
<evidence type="ECO:0008006" key="6">
    <source>
        <dbReference type="Google" id="ProtNLM"/>
    </source>
</evidence>
<reference evidence="3" key="3">
    <citation type="submission" date="2018-07" db="EMBL/GenBank/DDBJ databases">
        <authorList>
            <person name="Mckenzie S.K."/>
            <person name="Kronauer D.J.C."/>
        </authorList>
    </citation>
    <scope>NUCLEOTIDE SEQUENCE</scope>
    <source>
        <strain evidence="3">Clonal line C1</strain>
    </source>
</reference>
<feature type="compositionally biased region" description="Polar residues" evidence="1">
    <location>
        <begin position="64"/>
        <end position="77"/>
    </location>
</feature>
<dbReference type="OrthoDB" id="7555047at2759"/>
<protein>
    <recommendedName>
        <fullName evidence="6">BESS domain-containing protein</fullName>
    </recommendedName>
</protein>
<dbReference type="Proteomes" id="UP000279307">
    <property type="component" value="Chromosome 5"/>
</dbReference>
<dbReference type="Proteomes" id="UP000053097">
    <property type="component" value="Unassembled WGS sequence"/>
</dbReference>
<evidence type="ECO:0000313" key="3">
    <source>
        <dbReference type="EMBL" id="RLU22294.1"/>
    </source>
</evidence>
<accession>A0A026W304</accession>
<evidence type="ECO:0000256" key="1">
    <source>
        <dbReference type="SAM" id="MobiDB-lite"/>
    </source>
</evidence>
<sequence>MRSIRNCIVVHSAFSPQLCACAEFLARNVCIAGCSHRSVVAVVRKCLSNIRTSPSLLSRVPTRMPTSTPWTSQSKKVSSATTPAVSSQILATNSRGPFQTASYDADVSWKQSPVSKRKKQEMSDAFQGALINALKEPTTQITDPLDGFVCRLAEGMRRLPYCERARLEITFLTLLAEKEELCNNRNMEPRY</sequence>
<proteinExistence type="predicted"/>
<evidence type="ECO:0000313" key="5">
    <source>
        <dbReference type="Proteomes" id="UP000279307"/>
    </source>
</evidence>
<reference evidence="3 5" key="2">
    <citation type="journal article" date="2018" name="Genome Res.">
        <title>The genomic architecture and molecular evolution of ant odorant receptors.</title>
        <authorList>
            <person name="McKenzie S.K."/>
            <person name="Kronauer D.J.C."/>
        </authorList>
    </citation>
    <scope>NUCLEOTIDE SEQUENCE [LARGE SCALE GENOMIC DNA]</scope>
    <source>
        <strain evidence="3">Clonal line C1</strain>
    </source>
</reference>
<organism evidence="2 4">
    <name type="scientific">Ooceraea biroi</name>
    <name type="common">Clonal raider ant</name>
    <name type="synonym">Cerapachys biroi</name>
    <dbReference type="NCBI Taxonomy" id="2015173"/>
    <lineage>
        <taxon>Eukaryota</taxon>
        <taxon>Metazoa</taxon>
        <taxon>Ecdysozoa</taxon>
        <taxon>Arthropoda</taxon>
        <taxon>Hexapoda</taxon>
        <taxon>Insecta</taxon>
        <taxon>Pterygota</taxon>
        <taxon>Neoptera</taxon>
        <taxon>Endopterygota</taxon>
        <taxon>Hymenoptera</taxon>
        <taxon>Apocrita</taxon>
        <taxon>Aculeata</taxon>
        <taxon>Formicoidea</taxon>
        <taxon>Formicidae</taxon>
        <taxon>Dorylinae</taxon>
        <taxon>Ooceraea</taxon>
    </lineage>
</organism>
<feature type="region of interest" description="Disordered" evidence="1">
    <location>
        <begin position="58"/>
        <end position="77"/>
    </location>
</feature>